<dbReference type="InterPro" id="IPR007499">
    <property type="entry name" value="ERF_bacteria_virus"/>
</dbReference>
<reference evidence="2" key="1">
    <citation type="submission" date="2020-03" db="EMBL/GenBank/DDBJ databases">
        <title>The deep terrestrial virosphere.</title>
        <authorList>
            <person name="Holmfeldt K."/>
            <person name="Nilsson E."/>
            <person name="Simone D."/>
            <person name="Lopez-Fernandez M."/>
            <person name="Wu X."/>
            <person name="de Brujin I."/>
            <person name="Lundin D."/>
            <person name="Andersson A."/>
            <person name="Bertilsson S."/>
            <person name="Dopson M."/>
        </authorList>
    </citation>
    <scope>NUCLEOTIDE SEQUENCE</scope>
    <source>
        <strain evidence="2">MM415A00504</strain>
        <strain evidence="3">MM415B04696</strain>
    </source>
</reference>
<feature type="region of interest" description="Disordered" evidence="1">
    <location>
        <begin position="125"/>
        <end position="147"/>
    </location>
</feature>
<proteinExistence type="predicted"/>
<sequence length="275" mass="29413">MTGYSSEVINELAAALSQAQAEMSGAKKDTDNPHLRSKYADLASCIEAGREPLAKHGLAVTQLIHHGEPMTLVTLLLHSSGQWLKAVAPLVAEEQKGINASQALGSVISYMRRYSFQAIIGQASEDDDAHGAGSAEPREQSEPQGKLVCPSCGKQAVIKGKPEYGGGYVCWKKEGGCGKKFSEAELATTPPTKPAKMTEDERKAFAGALANLAFDREPGAYEDAVKACGYTMEKLDGMTDSETARIAYRAIKLALETEPDGPDAGDEQLDFDMQQ</sequence>
<evidence type="ECO:0000256" key="1">
    <source>
        <dbReference type="SAM" id="MobiDB-lite"/>
    </source>
</evidence>
<evidence type="ECO:0000313" key="3">
    <source>
        <dbReference type="EMBL" id="QJA92404.1"/>
    </source>
</evidence>
<name>A0A6M3KI39_9ZZZZ</name>
<feature type="region of interest" description="Disordered" evidence="1">
    <location>
        <begin position="256"/>
        <end position="275"/>
    </location>
</feature>
<dbReference type="AlphaFoldDB" id="A0A6M3KI39"/>
<organism evidence="2">
    <name type="scientific">viral metagenome</name>
    <dbReference type="NCBI Taxonomy" id="1070528"/>
    <lineage>
        <taxon>unclassified sequences</taxon>
        <taxon>metagenomes</taxon>
        <taxon>organismal metagenomes</taxon>
    </lineage>
</organism>
<dbReference type="EMBL" id="MT143064">
    <property type="protein sequence ID" value="QJA92404.1"/>
    <property type="molecule type" value="Genomic_DNA"/>
</dbReference>
<protein>
    <submittedName>
        <fullName evidence="2">Putative Erf family protein</fullName>
    </submittedName>
</protein>
<feature type="compositionally biased region" description="Acidic residues" evidence="1">
    <location>
        <begin position="257"/>
        <end position="275"/>
    </location>
</feature>
<gene>
    <name evidence="2" type="ORF">MM415A00504_0036</name>
    <name evidence="3" type="ORF">MM415B04696_0007</name>
</gene>
<dbReference type="Pfam" id="PF04404">
    <property type="entry name" value="ERF"/>
    <property type="match status" value="1"/>
</dbReference>
<dbReference type="EMBL" id="MT142465">
    <property type="protein sequence ID" value="QJA81636.1"/>
    <property type="molecule type" value="Genomic_DNA"/>
</dbReference>
<accession>A0A6M3KI39</accession>
<evidence type="ECO:0000313" key="2">
    <source>
        <dbReference type="EMBL" id="QJA81636.1"/>
    </source>
</evidence>